<protein>
    <submittedName>
        <fullName evidence="2">Uncharacterized protein</fullName>
    </submittedName>
</protein>
<feature type="region of interest" description="Disordered" evidence="1">
    <location>
        <begin position="201"/>
        <end position="234"/>
    </location>
</feature>
<dbReference type="EMBL" id="OIVN01006250">
    <property type="protein sequence ID" value="SPD28915.1"/>
    <property type="molecule type" value="Genomic_DNA"/>
</dbReference>
<proteinExistence type="predicted"/>
<organism evidence="2">
    <name type="scientific">Fagus sylvatica</name>
    <name type="common">Beechnut</name>
    <dbReference type="NCBI Taxonomy" id="28930"/>
    <lineage>
        <taxon>Eukaryota</taxon>
        <taxon>Viridiplantae</taxon>
        <taxon>Streptophyta</taxon>
        <taxon>Embryophyta</taxon>
        <taxon>Tracheophyta</taxon>
        <taxon>Spermatophyta</taxon>
        <taxon>Magnoliopsida</taxon>
        <taxon>eudicotyledons</taxon>
        <taxon>Gunneridae</taxon>
        <taxon>Pentapetalae</taxon>
        <taxon>rosids</taxon>
        <taxon>fabids</taxon>
        <taxon>Fagales</taxon>
        <taxon>Fagaceae</taxon>
        <taxon>Fagus</taxon>
    </lineage>
</organism>
<accession>A0A2N9IX30</accession>
<name>A0A2N9IX30_FAGSY</name>
<evidence type="ECO:0000256" key="1">
    <source>
        <dbReference type="SAM" id="MobiDB-lite"/>
    </source>
</evidence>
<reference evidence="2" key="1">
    <citation type="submission" date="2018-02" db="EMBL/GenBank/DDBJ databases">
        <authorList>
            <person name="Cohen D.B."/>
            <person name="Kent A.D."/>
        </authorList>
    </citation>
    <scope>NUCLEOTIDE SEQUENCE</scope>
</reference>
<sequence length="324" mass="37016">MEALVCFEIGESRELEGKEIILRKADLELSDTKEGWSGSADAAGQKRARRVLACAWRALACVWHVLARANVGAWEELPAFHGAWRRVSPVRLSSRHSSARTRNPRRYLCRFDAQRGGFLRPLIRPRVAAHGASLPELRPARGGALPVRWSPNFVRWKLWCRRRDPWEVSGDDFLLNSSLPDESGVDKSNGASKRRHIERFEESMLKRADGSERADLPGRDRADEGHEKISPRSRLGMEIKAETEQIGTETEQIKAETEQIGAETEQIGAKTEQIKAETEQIGAETEQIKARRDRFLRYHREILLLQSPTHQELLKYKKLKFCHL</sequence>
<evidence type="ECO:0000313" key="2">
    <source>
        <dbReference type="EMBL" id="SPD28915.1"/>
    </source>
</evidence>
<dbReference type="Gene3D" id="1.10.287.950">
    <property type="entry name" value="Methyl-accepting chemotaxis protein"/>
    <property type="match status" value="1"/>
</dbReference>
<dbReference type="AlphaFoldDB" id="A0A2N9IX30"/>
<gene>
    <name evidence="2" type="ORF">FSB_LOCUS56797</name>
</gene>